<dbReference type="InterPro" id="IPR047215">
    <property type="entry name" value="Galactose_mutarotase-like"/>
</dbReference>
<reference evidence="9 10" key="1">
    <citation type="submission" date="2019-10" db="EMBL/GenBank/DDBJ databases">
        <title>Glaciimonas soli sp. nov., a psychrophilic bacterium isolated from the forest soil of a high elevation mountain in Taiwan.</title>
        <authorList>
            <person name="Wang L.-T."/>
            <person name="Shieh W.Y."/>
        </authorList>
    </citation>
    <scope>NUCLEOTIDE SEQUENCE [LARGE SCALE GENOMIC DNA]</scope>
    <source>
        <strain evidence="9 10">GS1</strain>
    </source>
</reference>
<evidence type="ECO:0000256" key="2">
    <source>
        <dbReference type="ARBA" id="ARBA00006206"/>
    </source>
</evidence>
<comment type="catalytic activity">
    <reaction evidence="5">
        <text>alpha-D-glucose = beta-D-glucose</text>
        <dbReference type="Rhea" id="RHEA:10264"/>
        <dbReference type="ChEBI" id="CHEBI:15903"/>
        <dbReference type="ChEBI" id="CHEBI:17925"/>
        <dbReference type="EC" id="5.1.3.3"/>
    </reaction>
</comment>
<keyword evidence="3 5" id="KW-0413">Isomerase</keyword>
<dbReference type="EC" id="5.1.3.3" evidence="5"/>
<dbReference type="GO" id="GO:0004034">
    <property type="term" value="F:aldose 1-epimerase activity"/>
    <property type="evidence" value="ECO:0007669"/>
    <property type="project" value="UniProtKB-EC"/>
</dbReference>
<feature type="active site" description="Proton acceptor" evidence="6">
    <location>
        <position position="318"/>
    </location>
</feature>
<dbReference type="InterPro" id="IPR015443">
    <property type="entry name" value="Aldose_1-epimerase"/>
</dbReference>
<dbReference type="AlphaFoldDB" id="A0A843YQI4"/>
<name>A0A843YQI4_9BURK</name>
<evidence type="ECO:0000256" key="8">
    <source>
        <dbReference type="PIRSR" id="PIRSR005096-3"/>
    </source>
</evidence>
<evidence type="ECO:0000313" key="10">
    <source>
        <dbReference type="Proteomes" id="UP000451565"/>
    </source>
</evidence>
<comment type="caution">
    <text evidence="9">The sequence shown here is derived from an EMBL/GenBank/DDBJ whole genome shotgun (WGS) entry which is preliminary data.</text>
</comment>
<dbReference type="InterPro" id="IPR014718">
    <property type="entry name" value="GH-type_carb-bd"/>
</dbReference>
<dbReference type="EMBL" id="WINI01000001">
    <property type="protein sequence ID" value="MQQ99782.1"/>
    <property type="molecule type" value="Genomic_DNA"/>
</dbReference>
<keyword evidence="10" id="KW-1185">Reference proteome</keyword>
<dbReference type="Pfam" id="PF01263">
    <property type="entry name" value="Aldose_epim"/>
    <property type="match status" value="1"/>
</dbReference>
<dbReference type="Proteomes" id="UP000451565">
    <property type="component" value="Unassembled WGS sequence"/>
</dbReference>
<dbReference type="Gene3D" id="2.70.98.10">
    <property type="match status" value="1"/>
</dbReference>
<evidence type="ECO:0000256" key="3">
    <source>
        <dbReference type="ARBA" id="ARBA00023235"/>
    </source>
</evidence>
<gene>
    <name evidence="9" type="ORF">GEV47_03660</name>
</gene>
<proteinExistence type="inferred from homology"/>
<comment type="pathway">
    <text evidence="1 5">Carbohydrate metabolism; hexose metabolism.</text>
</comment>
<dbReference type="OrthoDB" id="9779408at2"/>
<keyword evidence="4 5" id="KW-0119">Carbohydrate metabolism</keyword>
<feature type="binding site" evidence="7">
    <location>
        <position position="244"/>
    </location>
    <ligand>
        <name>beta-D-galactose</name>
        <dbReference type="ChEBI" id="CHEBI:27667"/>
    </ligand>
</feature>
<dbReference type="InterPro" id="IPR011013">
    <property type="entry name" value="Gal_mutarotase_sf_dom"/>
</dbReference>
<evidence type="ECO:0000313" key="9">
    <source>
        <dbReference type="EMBL" id="MQQ99782.1"/>
    </source>
</evidence>
<feature type="active site" description="Proton donor" evidence="6">
    <location>
        <position position="174"/>
    </location>
</feature>
<dbReference type="PANTHER" id="PTHR10091">
    <property type="entry name" value="ALDOSE-1-EPIMERASE"/>
    <property type="match status" value="1"/>
</dbReference>
<dbReference type="RefSeq" id="WP_153233323.1">
    <property type="nucleotide sequence ID" value="NZ_WINI01000001.1"/>
</dbReference>
<dbReference type="UniPathway" id="UPA00242"/>
<dbReference type="PANTHER" id="PTHR10091:SF0">
    <property type="entry name" value="GALACTOSE MUTAROTASE"/>
    <property type="match status" value="1"/>
</dbReference>
<sequence>MSQTTITSTSADHGVTLYTLRNAHDMRITISDRGATLVSWWAPDRYGRVADILLGYPDSDGYQTNSPYFGGLIGRWGNRIANGRFTLDGADYLVDRNEGNNHLHGGDSGFHLAQWQVEVGADGLRLTLESAEGDAGYPGNLLVSVLYNLDDDGRLSIDYSASCDAPTPLNLTSHGYFNLNGGSADIYDHILAIAADQYLQVDSQLIPVKAASVAGSAFDFREPAPIGPRLAWPDPQLTLAKGFDHCYCLRQQYPTVPDQGRNVQPLREVATVYDPGSGRQLSVATTESGLQFYSGNFLAGIQGRSADAYRKHDGFCLEAQAYPNQINGPDAEAVILRPGQIYRQTTTYQLKVR</sequence>
<feature type="binding site" evidence="8">
    <location>
        <begin position="174"/>
        <end position="176"/>
    </location>
    <ligand>
        <name>beta-D-galactose</name>
        <dbReference type="ChEBI" id="CHEBI:27667"/>
    </ligand>
</feature>
<evidence type="ECO:0000256" key="6">
    <source>
        <dbReference type="PIRSR" id="PIRSR005096-1"/>
    </source>
</evidence>
<feature type="binding site" evidence="8">
    <location>
        <begin position="78"/>
        <end position="79"/>
    </location>
    <ligand>
        <name>beta-D-galactose</name>
        <dbReference type="ChEBI" id="CHEBI:27667"/>
    </ligand>
</feature>
<evidence type="ECO:0000256" key="7">
    <source>
        <dbReference type="PIRSR" id="PIRSR005096-2"/>
    </source>
</evidence>
<dbReference type="GO" id="GO:0033499">
    <property type="term" value="P:galactose catabolic process via UDP-galactose, Leloir pathway"/>
    <property type="evidence" value="ECO:0007669"/>
    <property type="project" value="TreeGrafter"/>
</dbReference>
<accession>A0A843YQI4</accession>
<dbReference type="GO" id="GO:0006006">
    <property type="term" value="P:glucose metabolic process"/>
    <property type="evidence" value="ECO:0007669"/>
    <property type="project" value="TreeGrafter"/>
</dbReference>
<dbReference type="SUPFAM" id="SSF74650">
    <property type="entry name" value="Galactose mutarotase-like"/>
    <property type="match status" value="1"/>
</dbReference>
<comment type="similarity">
    <text evidence="2 5">Belongs to the aldose epimerase family.</text>
</comment>
<dbReference type="InterPro" id="IPR008183">
    <property type="entry name" value="Aldose_1/G6P_1-epimerase"/>
</dbReference>
<evidence type="ECO:0000256" key="5">
    <source>
        <dbReference type="PIRNR" id="PIRNR005096"/>
    </source>
</evidence>
<dbReference type="CDD" id="cd09019">
    <property type="entry name" value="galactose_mutarotase_like"/>
    <property type="match status" value="1"/>
</dbReference>
<dbReference type="NCBIfam" id="NF008277">
    <property type="entry name" value="PRK11055.1"/>
    <property type="match status" value="1"/>
</dbReference>
<protein>
    <recommendedName>
        <fullName evidence="5">Aldose 1-epimerase</fullName>
        <ecNumber evidence="5">5.1.3.3</ecNumber>
    </recommendedName>
</protein>
<organism evidence="9 10">
    <name type="scientific">Glaciimonas soli</name>
    <dbReference type="NCBI Taxonomy" id="2590999"/>
    <lineage>
        <taxon>Bacteria</taxon>
        <taxon>Pseudomonadati</taxon>
        <taxon>Pseudomonadota</taxon>
        <taxon>Betaproteobacteria</taxon>
        <taxon>Burkholderiales</taxon>
        <taxon>Oxalobacteraceae</taxon>
        <taxon>Glaciimonas</taxon>
    </lineage>
</organism>
<evidence type="ECO:0000256" key="1">
    <source>
        <dbReference type="ARBA" id="ARBA00005028"/>
    </source>
</evidence>
<evidence type="ECO:0000256" key="4">
    <source>
        <dbReference type="ARBA" id="ARBA00023277"/>
    </source>
</evidence>
<dbReference type="GO" id="GO:0030246">
    <property type="term" value="F:carbohydrate binding"/>
    <property type="evidence" value="ECO:0007669"/>
    <property type="project" value="InterPro"/>
</dbReference>
<dbReference type="PIRSF" id="PIRSF005096">
    <property type="entry name" value="GALM"/>
    <property type="match status" value="1"/>
</dbReference>